<dbReference type="InterPro" id="IPR051289">
    <property type="entry name" value="LAGLIDADG_Endonuclease"/>
</dbReference>
<keyword evidence="1" id="KW-0812">Transmembrane</keyword>
<keyword evidence="3" id="KW-0378">Hydrolase</keyword>
<protein>
    <submittedName>
        <fullName evidence="3">LAGLIDADG endonuclease</fullName>
    </submittedName>
</protein>
<dbReference type="AlphaFoldDB" id="A0A164LWD1"/>
<keyword evidence="1" id="KW-0472">Membrane</keyword>
<dbReference type="Gene3D" id="3.10.28.10">
    <property type="entry name" value="Homing endonucleases"/>
    <property type="match status" value="2"/>
</dbReference>
<name>A0A164LWD1_9HYPO</name>
<dbReference type="SUPFAM" id="SSF55608">
    <property type="entry name" value="Homing endonucleases"/>
    <property type="match status" value="2"/>
</dbReference>
<dbReference type="PANTHER" id="PTHR36181:SF3">
    <property type="entry name" value="INTRON-ENCODED DNA ENDONUCLEASE AI5 BETA"/>
    <property type="match status" value="1"/>
</dbReference>
<dbReference type="InterPro" id="IPR027434">
    <property type="entry name" value="Homing_endonucl"/>
</dbReference>
<dbReference type="RefSeq" id="YP_009252437.1">
    <property type="nucleotide sequence ID" value="NC_030164.1"/>
</dbReference>
<sequence>KQVFTVKILLCAGNFCINSPLVFITLGTIYLFSEKSASNFAIDRIAMAITKNTYDKYTNLPWISDHLSKYRTNLTDEELGYFLAGLIEGIGWFDKKQLHIVFKQSDVSLAYYIRKQIGYGSIDKIDDKKAVRYICKDKKGLFIILSLINGKFVTESKYNQLIRQNYSKYFNIRILPPLKRLFLDNFWLAGFTQADGCFYINIVKSPTNETGYSVRLEYSIKQKDKLPLELLHDHLKTGNITQDGSGIWYYKSSDFNTAARLINYFDKYHVFGGKYVNFIKFRKVYRMIREGKHLQSKGIKKIISIATKGSSETSTQEI</sequence>
<evidence type="ECO:0000259" key="2">
    <source>
        <dbReference type="Pfam" id="PF00961"/>
    </source>
</evidence>
<reference evidence="4" key="3">
    <citation type="journal article" date="2019" name="Wei Sheng Wu Xue Bao">
        <title>Reanalysis of the mitochondrial genome of the nematophagous fungus Hirsutella rhossiliensis.</title>
        <authorList>
            <person name="Yan Q."/>
            <person name="Liu X."/>
            <person name="Zhang Y."/>
        </authorList>
    </citation>
    <scope>NUCLEOTIDE SEQUENCE</scope>
    <source>
        <strain evidence="4">OWVT-1</strain>
    </source>
</reference>
<reference evidence="4" key="2">
    <citation type="submission" date="2018-02" db="EMBL/GenBank/DDBJ databases">
        <authorList>
            <person name="Zhang Y.-J."/>
        </authorList>
    </citation>
    <scope>NUCLEOTIDE SEQUENCE</scope>
    <source>
        <strain evidence="4">OWVT-1</strain>
    </source>
</reference>
<reference evidence="3" key="1">
    <citation type="submission" date="2015-11" db="EMBL/GenBank/DDBJ databases">
        <title>Hiseq next generation genomic resequencing reveals the mitochondrial genome of the nematode endoparasitic fungus Hirsutella rhossiliensis.</title>
        <authorList>
            <person name="Wang N.N."/>
            <person name="Zhang Y.J."/>
            <person name="Li K."/>
            <person name="Liu X.Z."/>
        </authorList>
    </citation>
    <scope>NUCLEOTIDE SEQUENCE</scope>
    <source>
        <strain evidence="3">USA-87-5</strain>
    </source>
</reference>
<geneLocation type="mitochondrion" evidence="3"/>
<dbReference type="InterPro" id="IPR004860">
    <property type="entry name" value="LAGLIDADG_dom"/>
</dbReference>
<gene>
    <name evidence="4" type="primary">orf318</name>
</gene>
<dbReference type="GO" id="GO:0005739">
    <property type="term" value="C:mitochondrion"/>
    <property type="evidence" value="ECO:0007669"/>
    <property type="project" value="UniProtKB-ARBA"/>
</dbReference>
<feature type="domain" description="Homing endonuclease LAGLIDADG" evidence="2">
    <location>
        <begin position="188"/>
        <end position="285"/>
    </location>
</feature>
<dbReference type="GeneID" id="27908086"/>
<keyword evidence="1" id="KW-1133">Transmembrane helix</keyword>
<organism evidence="3">
    <name type="scientific">Hirsutella rhossiliensis</name>
    <dbReference type="NCBI Taxonomy" id="111463"/>
    <lineage>
        <taxon>Eukaryota</taxon>
        <taxon>Fungi</taxon>
        <taxon>Dikarya</taxon>
        <taxon>Ascomycota</taxon>
        <taxon>Pezizomycotina</taxon>
        <taxon>Sordariomycetes</taxon>
        <taxon>Hypocreomycetidae</taxon>
        <taxon>Hypocreales</taxon>
        <taxon>Ophiocordycipitaceae</taxon>
        <taxon>Hirsutella</taxon>
    </lineage>
</organism>
<keyword evidence="3" id="KW-0255">Endonuclease</keyword>
<dbReference type="PANTHER" id="PTHR36181">
    <property type="entry name" value="INTRON-ENCODED ENDONUCLEASE AI3-RELATED"/>
    <property type="match status" value="1"/>
</dbReference>
<evidence type="ECO:0000313" key="3">
    <source>
        <dbReference type="EMBL" id="AMO02243.1"/>
    </source>
</evidence>
<accession>A0A164LWD1</accession>
<proteinExistence type="predicted"/>
<dbReference type="Pfam" id="PF00961">
    <property type="entry name" value="LAGLIDADG_1"/>
    <property type="match status" value="1"/>
</dbReference>
<keyword evidence="3" id="KW-0496">Mitochondrion</keyword>
<dbReference type="EMBL" id="KU203675">
    <property type="protein sequence ID" value="AMO02243.1"/>
    <property type="molecule type" value="Genomic_DNA"/>
</dbReference>
<feature type="non-terminal residue" evidence="3">
    <location>
        <position position="1"/>
    </location>
</feature>
<dbReference type="GO" id="GO:0004519">
    <property type="term" value="F:endonuclease activity"/>
    <property type="evidence" value="ECO:0007669"/>
    <property type="project" value="UniProtKB-KW"/>
</dbReference>
<dbReference type="EMBL" id="MG979071">
    <property type="protein sequence ID" value="AYU58478.1"/>
    <property type="molecule type" value="Genomic_DNA"/>
</dbReference>
<evidence type="ECO:0000256" key="1">
    <source>
        <dbReference type="SAM" id="Phobius"/>
    </source>
</evidence>
<keyword evidence="3" id="KW-0540">Nuclease</keyword>
<feature type="transmembrane region" description="Helical" evidence="1">
    <location>
        <begin position="12"/>
        <end position="32"/>
    </location>
</feature>
<evidence type="ECO:0000313" key="4">
    <source>
        <dbReference type="EMBL" id="AYU58478.1"/>
    </source>
</evidence>